<dbReference type="PANTHER" id="PTHR45766:SF5">
    <property type="entry name" value="SNF2 DOMAIN-CONTAINING PROTEIN _ HELICASE DOMAIN-CONTAINING PROTEIN _ HNH ENDONUCLEASE DOMAIN-CONTAINING PROTEIN"/>
    <property type="match status" value="1"/>
</dbReference>
<protein>
    <recommendedName>
        <fullName evidence="2">Helicase ATP-binding domain-containing protein</fullName>
    </recommendedName>
</protein>
<sequence>MPITEEQRQRAEANRLAALAKRKVFSESIINQQKQQQKQNPWRLFKCRKLCSDLTPCTHDPRSPPLISDGPDSGTQFVEKFLVGLEICPPDSFSVTPKALQGFSCPGVEECLKRLADCLSNVMPSHYTQNHGVGKACVYKLRDYDAVLNSLKNYKGVEIEKIPFGTLNVIHRLSHLGWWAPCRLAHLTDEEVDELFAKLPRKLLDALLPFQVDDLRFGLQRASRCLIADEMGLGKTLQAIAIAGYYVDEGPILVACPAVLLFSPAKELERWLSSCLPSEIHLVFGHRDNPEYLPRYPRIVVISYKMLHHLQKSILVQE</sequence>
<dbReference type="InterPro" id="IPR038718">
    <property type="entry name" value="SNF2-like_sf"/>
</dbReference>
<evidence type="ECO:0000313" key="3">
    <source>
        <dbReference type="EMBL" id="KAJ8753087.1"/>
    </source>
</evidence>
<dbReference type="Pfam" id="PF00176">
    <property type="entry name" value="SNF2-rel_dom"/>
    <property type="match status" value="1"/>
</dbReference>
<reference evidence="3 4" key="1">
    <citation type="submission" date="2021-09" db="EMBL/GenBank/DDBJ databases">
        <title>Genomic insights and catalytic innovation underlie evolution of tropane alkaloids biosynthesis.</title>
        <authorList>
            <person name="Wang Y.-J."/>
            <person name="Tian T."/>
            <person name="Huang J.-P."/>
            <person name="Huang S.-X."/>
        </authorList>
    </citation>
    <scope>NUCLEOTIDE SEQUENCE [LARGE SCALE GENOMIC DNA]</scope>
    <source>
        <strain evidence="3">KIB-2018</strain>
        <tissue evidence="3">Leaf</tissue>
    </source>
</reference>
<dbReference type="GO" id="GO:0031297">
    <property type="term" value="P:replication fork processing"/>
    <property type="evidence" value="ECO:0007669"/>
    <property type="project" value="TreeGrafter"/>
</dbReference>
<proteinExistence type="predicted"/>
<comment type="caution">
    <text evidence="3">The sequence shown here is derived from an EMBL/GenBank/DDBJ whole genome shotgun (WGS) entry which is preliminary data.</text>
</comment>
<dbReference type="InterPro" id="IPR000330">
    <property type="entry name" value="SNF2_N"/>
</dbReference>
<dbReference type="PANTHER" id="PTHR45766">
    <property type="entry name" value="DNA ANNEALING HELICASE AND ENDONUCLEASE ZRANB3 FAMILY MEMBER"/>
    <property type="match status" value="1"/>
</dbReference>
<keyword evidence="1" id="KW-0378">Hydrolase</keyword>
<dbReference type="AlphaFoldDB" id="A0AAV8SLH4"/>
<dbReference type="GO" id="GO:0016787">
    <property type="term" value="F:hydrolase activity"/>
    <property type="evidence" value="ECO:0007669"/>
    <property type="project" value="UniProtKB-KW"/>
</dbReference>
<dbReference type="GO" id="GO:0006281">
    <property type="term" value="P:DNA repair"/>
    <property type="evidence" value="ECO:0007669"/>
    <property type="project" value="TreeGrafter"/>
</dbReference>
<evidence type="ECO:0000313" key="4">
    <source>
        <dbReference type="Proteomes" id="UP001159364"/>
    </source>
</evidence>
<evidence type="ECO:0000259" key="2">
    <source>
        <dbReference type="PROSITE" id="PS51192"/>
    </source>
</evidence>
<dbReference type="EMBL" id="JAIWQS010000010">
    <property type="protein sequence ID" value="KAJ8753087.1"/>
    <property type="molecule type" value="Genomic_DNA"/>
</dbReference>
<keyword evidence="4" id="KW-1185">Reference proteome</keyword>
<dbReference type="PROSITE" id="PS51192">
    <property type="entry name" value="HELICASE_ATP_BIND_1"/>
    <property type="match status" value="1"/>
</dbReference>
<dbReference type="InterPro" id="IPR027417">
    <property type="entry name" value="P-loop_NTPase"/>
</dbReference>
<name>A0AAV8SLH4_9ROSI</name>
<dbReference type="GO" id="GO:0004520">
    <property type="term" value="F:DNA endonuclease activity"/>
    <property type="evidence" value="ECO:0007669"/>
    <property type="project" value="TreeGrafter"/>
</dbReference>
<dbReference type="GO" id="GO:0005524">
    <property type="term" value="F:ATP binding"/>
    <property type="evidence" value="ECO:0007669"/>
    <property type="project" value="InterPro"/>
</dbReference>
<organism evidence="3 4">
    <name type="scientific">Erythroxylum novogranatense</name>
    <dbReference type="NCBI Taxonomy" id="1862640"/>
    <lineage>
        <taxon>Eukaryota</taxon>
        <taxon>Viridiplantae</taxon>
        <taxon>Streptophyta</taxon>
        <taxon>Embryophyta</taxon>
        <taxon>Tracheophyta</taxon>
        <taxon>Spermatophyta</taxon>
        <taxon>Magnoliopsida</taxon>
        <taxon>eudicotyledons</taxon>
        <taxon>Gunneridae</taxon>
        <taxon>Pentapetalae</taxon>
        <taxon>rosids</taxon>
        <taxon>fabids</taxon>
        <taxon>Malpighiales</taxon>
        <taxon>Erythroxylaceae</taxon>
        <taxon>Erythroxylum</taxon>
    </lineage>
</organism>
<dbReference type="GO" id="GO:0043596">
    <property type="term" value="C:nuclear replication fork"/>
    <property type="evidence" value="ECO:0007669"/>
    <property type="project" value="TreeGrafter"/>
</dbReference>
<accession>A0AAV8SLH4</accession>
<evidence type="ECO:0000256" key="1">
    <source>
        <dbReference type="ARBA" id="ARBA00022801"/>
    </source>
</evidence>
<feature type="domain" description="Helicase ATP-binding" evidence="2">
    <location>
        <begin position="216"/>
        <end position="318"/>
    </location>
</feature>
<dbReference type="SUPFAM" id="SSF52540">
    <property type="entry name" value="P-loop containing nucleoside triphosphate hydrolases"/>
    <property type="match status" value="1"/>
</dbReference>
<dbReference type="InterPro" id="IPR014001">
    <property type="entry name" value="Helicase_ATP-bd"/>
</dbReference>
<dbReference type="Gene3D" id="3.40.50.10810">
    <property type="entry name" value="Tandem AAA-ATPase domain"/>
    <property type="match status" value="1"/>
</dbReference>
<gene>
    <name evidence="3" type="ORF">K2173_012460</name>
</gene>
<dbReference type="Proteomes" id="UP001159364">
    <property type="component" value="Linkage Group LG10"/>
</dbReference>